<dbReference type="PANTHER" id="PTHR30329:SF18">
    <property type="entry name" value="MOTILITY PROTEIN B"/>
    <property type="match status" value="1"/>
</dbReference>
<feature type="transmembrane region" description="Helical" evidence="9">
    <location>
        <begin position="24"/>
        <end position="47"/>
    </location>
</feature>
<evidence type="ECO:0000256" key="3">
    <source>
        <dbReference type="ARBA" id="ARBA00022475"/>
    </source>
</evidence>
<dbReference type="PROSITE" id="PS51123">
    <property type="entry name" value="OMPA_2"/>
    <property type="match status" value="1"/>
</dbReference>
<reference evidence="12" key="1">
    <citation type="submission" date="2016-10" db="EMBL/GenBank/DDBJ databases">
        <authorList>
            <person name="Varghese N."/>
            <person name="Submissions S."/>
        </authorList>
    </citation>
    <scope>NUCLEOTIDE SEQUENCE [LARGE SCALE GENOMIC DNA]</scope>
    <source>
        <strain evidence="12">CCTCC 2012022</strain>
    </source>
</reference>
<keyword evidence="6 7" id="KW-0472">Membrane</keyword>
<keyword evidence="3" id="KW-1003">Cell membrane</keyword>
<sequence length="320" mass="34782">MSADGHRPIIIIRRKKVVHGHHGGAWKIAFADFMTALMALFLVLWVLSSADPAQKTAVAEYFRTPLVVAMAGGDRDTASTSAIPGGGPDPIFAEGERNRIDPREEQLLAEERARMSELEERIEAVIERDPLLRELKDQIRIDVTPEGLRIQVVDTEQRPMFELGSARLAPYMRTLLRTLAPMLNELPNSIQISGHTDSLPYVGGEAGYSNWELSADRAGASRRELIAGGLASEKLLRVSGMADRVRFEGAGPNDAINRRITVIVLNSRTAEAILNPDDPDMQQVGDAPDSVITEPAIATPAEDAAVPEGATEPGSQRVTP</sequence>
<evidence type="ECO:0000256" key="1">
    <source>
        <dbReference type="ARBA" id="ARBA00004162"/>
    </source>
</evidence>
<evidence type="ECO:0000256" key="5">
    <source>
        <dbReference type="ARBA" id="ARBA00022989"/>
    </source>
</evidence>
<evidence type="ECO:0000256" key="2">
    <source>
        <dbReference type="ARBA" id="ARBA00008914"/>
    </source>
</evidence>
<evidence type="ECO:0000256" key="9">
    <source>
        <dbReference type="SAM" id="Phobius"/>
    </source>
</evidence>
<evidence type="ECO:0000313" key="11">
    <source>
        <dbReference type="EMBL" id="SDT96788.1"/>
    </source>
</evidence>
<dbReference type="CDD" id="cd07185">
    <property type="entry name" value="OmpA_C-like"/>
    <property type="match status" value="1"/>
</dbReference>
<dbReference type="AlphaFoldDB" id="A0A1H2EPX1"/>
<evidence type="ECO:0000256" key="4">
    <source>
        <dbReference type="ARBA" id="ARBA00022692"/>
    </source>
</evidence>
<evidence type="ECO:0000313" key="12">
    <source>
        <dbReference type="Proteomes" id="UP000243063"/>
    </source>
</evidence>
<dbReference type="NCBIfam" id="NF006548">
    <property type="entry name" value="PRK09041.1"/>
    <property type="match status" value="1"/>
</dbReference>
<dbReference type="InterPro" id="IPR036737">
    <property type="entry name" value="OmpA-like_sf"/>
</dbReference>
<evidence type="ECO:0000259" key="10">
    <source>
        <dbReference type="PROSITE" id="PS51123"/>
    </source>
</evidence>
<organism evidence="11 12">
    <name type="scientific">Geopseudomonas guangdongensis</name>
    <dbReference type="NCBI Taxonomy" id="1245526"/>
    <lineage>
        <taxon>Bacteria</taxon>
        <taxon>Pseudomonadati</taxon>
        <taxon>Pseudomonadota</taxon>
        <taxon>Gammaproteobacteria</taxon>
        <taxon>Pseudomonadales</taxon>
        <taxon>Pseudomonadaceae</taxon>
        <taxon>Geopseudomonas</taxon>
    </lineage>
</organism>
<dbReference type="Pfam" id="PF13677">
    <property type="entry name" value="MotB_plug"/>
    <property type="match status" value="1"/>
</dbReference>
<protein>
    <submittedName>
        <fullName evidence="11">Chemotaxis protein MotB</fullName>
    </submittedName>
</protein>
<keyword evidence="12" id="KW-1185">Reference proteome</keyword>
<feature type="domain" description="OmpA-like" evidence="10">
    <location>
        <begin position="148"/>
        <end position="268"/>
    </location>
</feature>
<dbReference type="InterPro" id="IPR006665">
    <property type="entry name" value="OmpA-like"/>
</dbReference>
<gene>
    <name evidence="11" type="ORF">SAMN05216580_0740</name>
</gene>
<dbReference type="Pfam" id="PF00691">
    <property type="entry name" value="OmpA"/>
    <property type="match status" value="1"/>
</dbReference>
<dbReference type="GO" id="GO:0005886">
    <property type="term" value="C:plasma membrane"/>
    <property type="evidence" value="ECO:0007669"/>
    <property type="project" value="UniProtKB-SubCell"/>
</dbReference>
<dbReference type="Proteomes" id="UP000243063">
    <property type="component" value="Chromosome I"/>
</dbReference>
<dbReference type="RefSeq" id="WP_090212204.1">
    <property type="nucleotide sequence ID" value="NZ_LT629780.1"/>
</dbReference>
<evidence type="ECO:0000256" key="6">
    <source>
        <dbReference type="ARBA" id="ARBA00023136"/>
    </source>
</evidence>
<dbReference type="EMBL" id="LT629780">
    <property type="protein sequence ID" value="SDT96788.1"/>
    <property type="molecule type" value="Genomic_DNA"/>
</dbReference>
<dbReference type="InterPro" id="IPR025713">
    <property type="entry name" value="MotB-like_N_dom"/>
</dbReference>
<evidence type="ECO:0000256" key="8">
    <source>
        <dbReference type="SAM" id="MobiDB-lite"/>
    </source>
</evidence>
<name>A0A1H2EPX1_9GAMM</name>
<accession>A0A1H2EPX1</accession>
<dbReference type="PANTHER" id="PTHR30329">
    <property type="entry name" value="STATOR ELEMENT OF FLAGELLAR MOTOR COMPLEX"/>
    <property type="match status" value="1"/>
</dbReference>
<comment type="subcellular location">
    <subcellularLocation>
        <location evidence="1">Cell membrane</location>
        <topology evidence="1">Single-pass membrane protein</topology>
    </subcellularLocation>
</comment>
<dbReference type="STRING" id="1245526.SAMN05216580_0740"/>
<comment type="similarity">
    <text evidence="2">Belongs to the MotB family.</text>
</comment>
<keyword evidence="4 9" id="KW-0812">Transmembrane</keyword>
<dbReference type="Gene3D" id="3.30.1330.60">
    <property type="entry name" value="OmpA-like domain"/>
    <property type="match status" value="1"/>
</dbReference>
<dbReference type="SUPFAM" id="SSF103088">
    <property type="entry name" value="OmpA-like"/>
    <property type="match status" value="1"/>
</dbReference>
<dbReference type="OrthoDB" id="9809186at2"/>
<proteinExistence type="inferred from homology"/>
<keyword evidence="5 9" id="KW-1133">Transmembrane helix</keyword>
<feature type="region of interest" description="Disordered" evidence="8">
    <location>
        <begin position="274"/>
        <end position="320"/>
    </location>
</feature>
<dbReference type="InterPro" id="IPR050330">
    <property type="entry name" value="Bact_OuterMem_StrucFunc"/>
</dbReference>
<evidence type="ECO:0000256" key="7">
    <source>
        <dbReference type="PROSITE-ProRule" id="PRU00473"/>
    </source>
</evidence>